<keyword evidence="4" id="KW-1003">Cell membrane</keyword>
<dbReference type="CDD" id="cd13134">
    <property type="entry name" value="MATE_like_8"/>
    <property type="match status" value="1"/>
</dbReference>
<evidence type="ECO:0000256" key="6">
    <source>
        <dbReference type="ARBA" id="ARBA00022989"/>
    </source>
</evidence>
<dbReference type="InterPro" id="IPR048279">
    <property type="entry name" value="MdtK-like"/>
</dbReference>
<dbReference type="GO" id="GO:0015297">
    <property type="term" value="F:antiporter activity"/>
    <property type="evidence" value="ECO:0007669"/>
    <property type="project" value="InterPro"/>
</dbReference>
<name>A0A510IA53_9VIBR</name>
<dbReference type="PANTHER" id="PTHR42925">
    <property type="entry name" value="MULTIDRUG AND TOXIN EFFLUX PROTEIN MATE FAMILY"/>
    <property type="match status" value="1"/>
</dbReference>
<reference evidence="11" key="1">
    <citation type="submission" date="2019-07" db="EMBL/GenBank/DDBJ databases">
        <title>Complete Genome Sequences of Vibrion rotiferianus strain AM7.</title>
        <authorList>
            <person name="Miyazaki K."/>
            <person name="Wiseschart A."/>
            <person name="Pootanakit K."/>
            <person name="Ishimori K."/>
            <person name="Kitahara K."/>
        </authorList>
    </citation>
    <scope>NUCLEOTIDE SEQUENCE [LARGE SCALE GENOMIC DNA]</scope>
    <source>
        <strain evidence="11">AM7</strain>
    </source>
</reference>
<dbReference type="Proteomes" id="UP000315115">
    <property type="component" value="Chromosome 2"/>
</dbReference>
<feature type="transmembrane region" description="Helical" evidence="9">
    <location>
        <begin position="59"/>
        <end position="81"/>
    </location>
</feature>
<feature type="transmembrane region" description="Helical" evidence="9">
    <location>
        <begin position="93"/>
        <end position="114"/>
    </location>
</feature>
<keyword evidence="3" id="KW-0813">Transport</keyword>
<dbReference type="PANTHER" id="PTHR42925:SF2">
    <property type="entry name" value="NA+ DRIVEN MULTIDRUG EFFLUX PUMP"/>
    <property type="match status" value="1"/>
</dbReference>
<dbReference type="AlphaFoldDB" id="A0A510IA53"/>
<proteinExistence type="predicted"/>
<evidence type="ECO:0000256" key="9">
    <source>
        <dbReference type="SAM" id="Phobius"/>
    </source>
</evidence>
<feature type="transmembrane region" description="Helical" evidence="9">
    <location>
        <begin position="360"/>
        <end position="381"/>
    </location>
</feature>
<evidence type="ECO:0000313" key="11">
    <source>
        <dbReference type="Proteomes" id="UP000315115"/>
    </source>
</evidence>
<keyword evidence="5 9" id="KW-0812">Transmembrane</keyword>
<accession>A0A510IA53</accession>
<feature type="transmembrane region" description="Helical" evidence="9">
    <location>
        <begin position="320"/>
        <end position="340"/>
    </location>
</feature>
<evidence type="ECO:0000256" key="2">
    <source>
        <dbReference type="ARBA" id="ARBA00013489"/>
    </source>
</evidence>
<evidence type="ECO:0000256" key="3">
    <source>
        <dbReference type="ARBA" id="ARBA00022448"/>
    </source>
</evidence>
<sequence length="467" mass="51839">MLLTREYIDKAFWKKLVAIGVPVSLQSMLFSLLGAVDIFMVSQLGESATAAVGVGNRIFFFNLAVVFGLCGAVTVLASQYYGSGNMAGIRRTLAQSWFISMLVTLPFIWLYVVYDKEIVSFMADDPEYVSYAREYLVVTGLSLLGTAVVVPIESVLRSVGEAKMPTYVSIAAIVVNVFLNAVLIFGLLGFPQWGVFGAAVGTFISRFFQTAVLVYFFCRRYSHLLPTRSDWLEGTVKKYRNKYFKVSMPMLIHDALWTGGLIVYSIIYGQLGVTELAIISFLSPIEGVLISTFMGFAVAASVLLGNDIGAQEYDRVEKTAWWYVFTSAVLATILFLVVWACSPLILKLLEMSPLTDKQMALNVCLVLALGMILRVFNMVGIGGVLKSGADIRYSIFIDTFGQWAIGIPLTYYTGMILGLPLHWVLMSLLVEELVKGILTTHRIQSKRWINNMVDDDSSADDEHLRRC</sequence>
<evidence type="ECO:0000256" key="7">
    <source>
        <dbReference type="ARBA" id="ARBA00023136"/>
    </source>
</evidence>
<evidence type="ECO:0000256" key="8">
    <source>
        <dbReference type="ARBA" id="ARBA00030855"/>
    </source>
</evidence>
<feature type="transmembrane region" description="Helical" evidence="9">
    <location>
        <begin position="246"/>
        <end position="267"/>
    </location>
</feature>
<organism evidence="10 11">
    <name type="scientific">Vibrio rotiferianus</name>
    <dbReference type="NCBI Taxonomy" id="190895"/>
    <lineage>
        <taxon>Bacteria</taxon>
        <taxon>Pseudomonadati</taxon>
        <taxon>Pseudomonadota</taxon>
        <taxon>Gammaproteobacteria</taxon>
        <taxon>Vibrionales</taxon>
        <taxon>Vibrionaceae</taxon>
        <taxon>Vibrio</taxon>
    </lineage>
</organism>
<dbReference type="Pfam" id="PF01554">
    <property type="entry name" value="MatE"/>
    <property type="match status" value="2"/>
</dbReference>
<comment type="subcellular location">
    <subcellularLocation>
        <location evidence="1">Cell inner membrane</location>
        <topology evidence="1">Multi-pass membrane protein</topology>
    </subcellularLocation>
</comment>
<feature type="transmembrane region" description="Helical" evidence="9">
    <location>
        <begin position="134"/>
        <end position="156"/>
    </location>
</feature>
<keyword evidence="7 9" id="KW-0472">Membrane</keyword>
<evidence type="ECO:0000256" key="4">
    <source>
        <dbReference type="ARBA" id="ARBA00022475"/>
    </source>
</evidence>
<dbReference type="InterPro" id="IPR047135">
    <property type="entry name" value="YsiQ"/>
</dbReference>
<feature type="transmembrane region" description="Helical" evidence="9">
    <location>
        <begin position="196"/>
        <end position="218"/>
    </location>
</feature>
<protein>
    <recommendedName>
        <fullName evidence="2">Multidrug resistance protein NorM</fullName>
    </recommendedName>
    <alternativeName>
        <fullName evidence="8">Na(+)/drug antiporter</fullName>
    </alternativeName>
</protein>
<feature type="transmembrane region" description="Helical" evidence="9">
    <location>
        <begin position="287"/>
        <end position="308"/>
    </location>
</feature>
<feature type="transmembrane region" description="Helical" evidence="9">
    <location>
        <begin position="12"/>
        <end position="39"/>
    </location>
</feature>
<dbReference type="InterPro" id="IPR002528">
    <property type="entry name" value="MATE_fam"/>
</dbReference>
<evidence type="ECO:0000256" key="5">
    <source>
        <dbReference type="ARBA" id="ARBA00022692"/>
    </source>
</evidence>
<dbReference type="GO" id="GO:0042910">
    <property type="term" value="F:xenobiotic transmembrane transporter activity"/>
    <property type="evidence" value="ECO:0007669"/>
    <property type="project" value="InterPro"/>
</dbReference>
<gene>
    <name evidence="10" type="ORF">VroAM7_32880</name>
</gene>
<evidence type="ECO:0000313" key="10">
    <source>
        <dbReference type="EMBL" id="BBL90635.1"/>
    </source>
</evidence>
<dbReference type="RefSeq" id="WP_138955480.1">
    <property type="nucleotide sequence ID" value="NZ_AP019799.1"/>
</dbReference>
<dbReference type="GO" id="GO:0005886">
    <property type="term" value="C:plasma membrane"/>
    <property type="evidence" value="ECO:0007669"/>
    <property type="project" value="UniProtKB-SubCell"/>
</dbReference>
<dbReference type="EMBL" id="AP019799">
    <property type="protein sequence ID" value="BBL90635.1"/>
    <property type="molecule type" value="Genomic_DNA"/>
</dbReference>
<dbReference type="NCBIfam" id="TIGR00797">
    <property type="entry name" value="matE"/>
    <property type="match status" value="1"/>
</dbReference>
<feature type="transmembrane region" description="Helical" evidence="9">
    <location>
        <begin position="168"/>
        <end position="190"/>
    </location>
</feature>
<keyword evidence="6 9" id="KW-1133">Transmembrane helix</keyword>
<dbReference type="PIRSF" id="PIRSF006603">
    <property type="entry name" value="DinF"/>
    <property type="match status" value="1"/>
</dbReference>
<evidence type="ECO:0000256" key="1">
    <source>
        <dbReference type="ARBA" id="ARBA00004429"/>
    </source>
</evidence>